<dbReference type="EMBL" id="KV440986">
    <property type="protein sequence ID" value="OAD71334.1"/>
    <property type="molecule type" value="Genomic_DNA"/>
</dbReference>
<dbReference type="InParanoid" id="A0A167LY49"/>
<dbReference type="RefSeq" id="XP_018289374.1">
    <property type="nucleotide sequence ID" value="XM_018441638.1"/>
</dbReference>
<reference evidence="3" key="1">
    <citation type="submission" date="2015-06" db="EMBL/GenBank/DDBJ databases">
        <title>Expansion of signal transduction pathways in fungi by whole-genome duplication.</title>
        <authorList>
            <consortium name="DOE Joint Genome Institute"/>
            <person name="Corrochano L.M."/>
            <person name="Kuo A."/>
            <person name="Marcet-Houben M."/>
            <person name="Polaino S."/>
            <person name="Salamov A."/>
            <person name="Villalobos J.M."/>
            <person name="Alvarez M.I."/>
            <person name="Avalos J."/>
            <person name="Benito E.P."/>
            <person name="Benoit I."/>
            <person name="Burger G."/>
            <person name="Camino L.P."/>
            <person name="Canovas D."/>
            <person name="Cerda-Olmedo E."/>
            <person name="Cheng J.-F."/>
            <person name="Dominguez A."/>
            <person name="Elias M."/>
            <person name="Eslava A.P."/>
            <person name="Glaser F."/>
            <person name="Grimwood J."/>
            <person name="Gutierrez G."/>
            <person name="Heitman J."/>
            <person name="Henrissat B."/>
            <person name="Iturriaga E.A."/>
            <person name="Lang B.F."/>
            <person name="Lavin J.L."/>
            <person name="Lee S."/>
            <person name="Li W."/>
            <person name="Lindquist E."/>
            <person name="Lopez-Garcia S."/>
            <person name="Luque E.M."/>
            <person name="Marcos A.T."/>
            <person name="Martin J."/>
            <person name="McCluskey K."/>
            <person name="Medina H.R."/>
            <person name="Miralles-Duran A."/>
            <person name="Miyazaki A."/>
            <person name="Munoz-Torres E."/>
            <person name="Oguiza J.A."/>
            <person name="Ohm R."/>
            <person name="Olmedo M."/>
            <person name="Orejas M."/>
            <person name="Ortiz-Castellanos L."/>
            <person name="Pisabarro A.G."/>
            <person name="Rodriguez-Romero J."/>
            <person name="Ruiz-Herrera J."/>
            <person name="Ruiz-Vazquez R."/>
            <person name="Sanz C."/>
            <person name="Schackwitz W."/>
            <person name="Schmutz J."/>
            <person name="Shahriari M."/>
            <person name="Shelest E."/>
            <person name="Silva-Franco F."/>
            <person name="Soanes D."/>
            <person name="Syed K."/>
            <person name="Tagua V.G."/>
            <person name="Talbot N.J."/>
            <person name="Thon M."/>
            <person name="De vries R.P."/>
            <person name="Wiebenga A."/>
            <person name="Yadav J.S."/>
            <person name="Braun E.L."/>
            <person name="Baker S."/>
            <person name="Garre V."/>
            <person name="Horwitz B."/>
            <person name="Torres-Martinez S."/>
            <person name="Idnurm A."/>
            <person name="Herrera-Estrella A."/>
            <person name="Gabaldon T."/>
            <person name="Grigoriev I.V."/>
        </authorList>
    </citation>
    <scope>NUCLEOTIDE SEQUENCE [LARGE SCALE GENOMIC DNA]</scope>
    <source>
        <strain evidence="3">NRRL 1555(-)</strain>
    </source>
</reference>
<gene>
    <name evidence="2" type="ORF">PHYBLDRAFT_66404</name>
</gene>
<dbReference type="OrthoDB" id="2360307at2759"/>
<keyword evidence="1" id="KW-0732">Signal</keyword>
<organism evidence="2 3">
    <name type="scientific">Phycomyces blakesleeanus (strain ATCC 8743b / DSM 1359 / FGSC 10004 / NBRC 33097 / NRRL 1555)</name>
    <dbReference type="NCBI Taxonomy" id="763407"/>
    <lineage>
        <taxon>Eukaryota</taxon>
        <taxon>Fungi</taxon>
        <taxon>Fungi incertae sedis</taxon>
        <taxon>Mucoromycota</taxon>
        <taxon>Mucoromycotina</taxon>
        <taxon>Mucoromycetes</taxon>
        <taxon>Mucorales</taxon>
        <taxon>Phycomycetaceae</taxon>
        <taxon>Phycomyces</taxon>
    </lineage>
</organism>
<dbReference type="STRING" id="763407.A0A167LY49"/>
<dbReference type="VEuPathDB" id="FungiDB:PHYBLDRAFT_66404"/>
<name>A0A167LY49_PHYB8</name>
<keyword evidence="3" id="KW-1185">Reference proteome</keyword>
<protein>
    <submittedName>
        <fullName evidence="2">Uncharacterized protein</fullName>
    </submittedName>
</protein>
<feature type="signal peptide" evidence="1">
    <location>
        <begin position="1"/>
        <end position="22"/>
    </location>
</feature>
<evidence type="ECO:0000313" key="3">
    <source>
        <dbReference type="Proteomes" id="UP000077315"/>
    </source>
</evidence>
<feature type="chain" id="PRO_5007890096" evidence="1">
    <location>
        <begin position="23"/>
        <end position="269"/>
    </location>
</feature>
<accession>A0A167LY49</accession>
<evidence type="ECO:0000313" key="2">
    <source>
        <dbReference type="EMBL" id="OAD71334.1"/>
    </source>
</evidence>
<dbReference type="AlphaFoldDB" id="A0A167LY49"/>
<proteinExistence type="predicted"/>
<sequence length="269" mass="28954">MKFSIASTCAVVFSLFAITATALPTSYNSVQSSELIDAAANALVSRSIEHDLNTFAAAIVPNSLEKRTTYPIVTTKVFAAKVIAQIKAQLHTKLFVKLSTSITEKVNASLDIEAKILGGLLSIHDKRIVSLKASTSASVQAKIEATLTASLNASIYASIEAELKGKTCRGQLTLTEEQFLELLAKLEAEIIGKFKVELPKIEVKLSKEIDATVKAEIKNARFHIPILLDITRSYSVDVGVTVKNCIEATLKTCASLDAKVLASAIIKNF</sequence>
<evidence type="ECO:0000256" key="1">
    <source>
        <dbReference type="SAM" id="SignalP"/>
    </source>
</evidence>
<dbReference type="GeneID" id="29002544"/>
<dbReference type="Proteomes" id="UP000077315">
    <property type="component" value="Unassembled WGS sequence"/>
</dbReference>